<gene>
    <name evidence="1" type="ORF">NP493_246g03137</name>
</gene>
<reference evidence="1" key="1">
    <citation type="journal article" date="2023" name="Mol. Biol. Evol.">
        <title>Third-Generation Sequencing Reveals the Adaptive Role of the Epigenome in Three Deep-Sea Polychaetes.</title>
        <authorList>
            <person name="Perez M."/>
            <person name="Aroh O."/>
            <person name="Sun Y."/>
            <person name="Lan Y."/>
            <person name="Juniper S.K."/>
            <person name="Young C.R."/>
            <person name="Angers B."/>
            <person name="Qian P.Y."/>
        </authorList>
    </citation>
    <scope>NUCLEOTIDE SEQUENCE</scope>
    <source>
        <strain evidence="1">R07B-5</strain>
    </source>
</reference>
<evidence type="ECO:0008006" key="3">
    <source>
        <dbReference type="Google" id="ProtNLM"/>
    </source>
</evidence>
<organism evidence="1 2">
    <name type="scientific">Ridgeia piscesae</name>
    <name type="common">Tubeworm</name>
    <dbReference type="NCBI Taxonomy" id="27915"/>
    <lineage>
        <taxon>Eukaryota</taxon>
        <taxon>Metazoa</taxon>
        <taxon>Spiralia</taxon>
        <taxon>Lophotrochozoa</taxon>
        <taxon>Annelida</taxon>
        <taxon>Polychaeta</taxon>
        <taxon>Sedentaria</taxon>
        <taxon>Canalipalpata</taxon>
        <taxon>Sabellida</taxon>
        <taxon>Siboglinidae</taxon>
        <taxon>Ridgeia</taxon>
    </lineage>
</organism>
<protein>
    <recommendedName>
        <fullName evidence="3">DDE-1 domain-containing protein</fullName>
    </recommendedName>
</protein>
<keyword evidence="2" id="KW-1185">Reference proteome</keyword>
<dbReference type="Proteomes" id="UP001209878">
    <property type="component" value="Unassembled WGS sequence"/>
</dbReference>
<accession>A0AAD9NZ61</accession>
<sequence length="79" mass="8862">MSKDLGKSWQPKERDTLQRLRVGNVALQIQSCVPSMQQVPPMFIFPRKRMVAALMNGAPPESVGYCSPNGWIDADLFVK</sequence>
<evidence type="ECO:0000313" key="1">
    <source>
        <dbReference type="EMBL" id="KAK2185124.1"/>
    </source>
</evidence>
<proteinExistence type="predicted"/>
<dbReference type="EMBL" id="JAODUO010000245">
    <property type="protein sequence ID" value="KAK2185124.1"/>
    <property type="molecule type" value="Genomic_DNA"/>
</dbReference>
<name>A0AAD9NZ61_RIDPI</name>
<dbReference type="AlphaFoldDB" id="A0AAD9NZ61"/>
<comment type="caution">
    <text evidence="1">The sequence shown here is derived from an EMBL/GenBank/DDBJ whole genome shotgun (WGS) entry which is preliminary data.</text>
</comment>
<evidence type="ECO:0000313" key="2">
    <source>
        <dbReference type="Proteomes" id="UP001209878"/>
    </source>
</evidence>